<feature type="region of interest" description="Disordered" evidence="1">
    <location>
        <begin position="121"/>
        <end position="141"/>
    </location>
</feature>
<feature type="region of interest" description="Disordered" evidence="1">
    <location>
        <begin position="160"/>
        <end position="183"/>
    </location>
</feature>
<name>A0AAX6TF41_HETGA</name>
<evidence type="ECO:0000313" key="2">
    <source>
        <dbReference type="Proteomes" id="UP000694906"/>
    </source>
</evidence>
<reference evidence="3 4" key="1">
    <citation type="submission" date="2025-04" db="UniProtKB">
        <authorList>
            <consortium name="RefSeq"/>
        </authorList>
    </citation>
    <scope>IDENTIFICATION</scope>
</reference>
<evidence type="ECO:0000313" key="4">
    <source>
        <dbReference type="RefSeq" id="XP_021118406.1"/>
    </source>
</evidence>
<keyword evidence="2" id="KW-1185">Reference proteome</keyword>
<dbReference type="CTD" id="79870"/>
<dbReference type="GeneID" id="101722551"/>
<accession>A0AAX6TF41</accession>
<dbReference type="Proteomes" id="UP000694906">
    <property type="component" value="Unplaced"/>
</dbReference>
<feature type="region of interest" description="Disordered" evidence="1">
    <location>
        <begin position="47"/>
        <end position="74"/>
    </location>
</feature>
<feature type="compositionally biased region" description="Basic and acidic residues" evidence="1">
    <location>
        <begin position="62"/>
        <end position="71"/>
    </location>
</feature>
<proteinExistence type="predicted"/>
<dbReference type="RefSeq" id="XP_021118405.1">
    <property type="nucleotide sequence ID" value="XM_021262746.1"/>
</dbReference>
<sequence length="319" mass="34163">MHTTGSVSTPRIPEAGAWVQEVRSACRPQLSPPARCQPQLGSHRVGQGCPFRGTSPRLAVSPKRETREASTRKNPPFILRHTELFGPALIRQWIASFPLKASAFVALQVWAPWQLFSRKPAQGQGARDRPSHPCPSVTPPCPGDSRTLFPFPFHFLAQRLSPASDQPGPRGDGFQPSLPAVSRVPVLGSPSELLRSPGRDTLLGAPGGLGEMTGVDNSICPDNHRIVARGVATAPAIPIPQPPHTGSKPAVGVVGPDLWPSLTRVFNLWWAELHVPPTPEAPLLSTSGLADATVQSFHLCFTLLLDSRAGDVAQGEDPE</sequence>
<feature type="compositionally biased region" description="Pro residues" evidence="1">
    <location>
        <begin position="132"/>
        <end position="141"/>
    </location>
</feature>
<evidence type="ECO:0000256" key="1">
    <source>
        <dbReference type="SAM" id="MobiDB-lite"/>
    </source>
</evidence>
<dbReference type="RefSeq" id="XP_021118406.1">
    <property type="nucleotide sequence ID" value="XM_021262747.1"/>
</dbReference>
<dbReference type="AlphaFoldDB" id="A0AAX6TF41"/>
<evidence type="ECO:0000313" key="3">
    <source>
        <dbReference type="RefSeq" id="XP_021118405.1"/>
    </source>
</evidence>
<organism evidence="2 3">
    <name type="scientific">Heterocephalus glaber</name>
    <name type="common">Naked mole rat</name>
    <dbReference type="NCBI Taxonomy" id="10181"/>
    <lineage>
        <taxon>Eukaryota</taxon>
        <taxon>Metazoa</taxon>
        <taxon>Chordata</taxon>
        <taxon>Craniata</taxon>
        <taxon>Vertebrata</taxon>
        <taxon>Euteleostomi</taxon>
        <taxon>Mammalia</taxon>
        <taxon>Eutheria</taxon>
        <taxon>Euarchontoglires</taxon>
        <taxon>Glires</taxon>
        <taxon>Rodentia</taxon>
        <taxon>Hystricomorpha</taxon>
        <taxon>Bathyergidae</taxon>
        <taxon>Heterocephalus</taxon>
    </lineage>
</organism>
<gene>
    <name evidence="3 4" type="primary">Baalc</name>
</gene>
<protein>
    <submittedName>
        <fullName evidence="3 4">Brain and acute leukemia cytoplasmic protein isoform X1</fullName>
    </submittedName>
</protein>